<accession>A0AAD7B0M8</accession>
<feature type="compositionally biased region" description="Basic and acidic residues" evidence="1">
    <location>
        <begin position="7"/>
        <end position="16"/>
    </location>
</feature>
<organism evidence="2 3">
    <name type="scientific">Roridomyces roridus</name>
    <dbReference type="NCBI Taxonomy" id="1738132"/>
    <lineage>
        <taxon>Eukaryota</taxon>
        <taxon>Fungi</taxon>
        <taxon>Dikarya</taxon>
        <taxon>Basidiomycota</taxon>
        <taxon>Agaricomycotina</taxon>
        <taxon>Agaricomycetes</taxon>
        <taxon>Agaricomycetidae</taxon>
        <taxon>Agaricales</taxon>
        <taxon>Marasmiineae</taxon>
        <taxon>Mycenaceae</taxon>
        <taxon>Roridomyces</taxon>
    </lineage>
</organism>
<proteinExistence type="predicted"/>
<gene>
    <name evidence="2" type="ORF">FB45DRAFT_1040941</name>
</gene>
<evidence type="ECO:0000313" key="2">
    <source>
        <dbReference type="EMBL" id="KAJ7606698.1"/>
    </source>
</evidence>
<keyword evidence="3" id="KW-1185">Reference proteome</keyword>
<evidence type="ECO:0000256" key="1">
    <source>
        <dbReference type="SAM" id="MobiDB-lite"/>
    </source>
</evidence>
<name>A0AAD7B0M8_9AGAR</name>
<comment type="caution">
    <text evidence="2">The sequence shown here is derived from an EMBL/GenBank/DDBJ whole genome shotgun (WGS) entry which is preliminary data.</text>
</comment>
<dbReference type="AlphaFoldDB" id="A0AAD7B0M8"/>
<evidence type="ECO:0000313" key="3">
    <source>
        <dbReference type="Proteomes" id="UP001221142"/>
    </source>
</evidence>
<dbReference type="EMBL" id="JARKIF010000055">
    <property type="protein sequence ID" value="KAJ7606698.1"/>
    <property type="molecule type" value="Genomic_DNA"/>
</dbReference>
<dbReference type="Proteomes" id="UP001221142">
    <property type="component" value="Unassembled WGS sequence"/>
</dbReference>
<sequence>MAEEASDVERVPEAYDRNAPSFDGAKSSDLLQFLEHMDRMMELAGTPDDQKNVFIVRYTTRRVSAQWKSLHSYNEGYEVFKKEIIKNYPSAQEDDLGSVRRLEEILKEYELEEIHFKDYEDVMGLIRELNVEVPKLKAHGLITDREVVPMILEIFSRTFRDHILLKIDNIRDNEVGEDETAQEDEGYKPS</sequence>
<protein>
    <submittedName>
        <fullName evidence="2">Uncharacterized protein</fullName>
    </submittedName>
</protein>
<feature type="region of interest" description="Disordered" evidence="1">
    <location>
        <begin position="1"/>
        <end position="22"/>
    </location>
</feature>
<reference evidence="2" key="1">
    <citation type="submission" date="2023-03" db="EMBL/GenBank/DDBJ databases">
        <title>Massive genome expansion in bonnet fungi (Mycena s.s.) driven by repeated elements and novel gene families across ecological guilds.</title>
        <authorList>
            <consortium name="Lawrence Berkeley National Laboratory"/>
            <person name="Harder C.B."/>
            <person name="Miyauchi S."/>
            <person name="Viragh M."/>
            <person name="Kuo A."/>
            <person name="Thoen E."/>
            <person name="Andreopoulos B."/>
            <person name="Lu D."/>
            <person name="Skrede I."/>
            <person name="Drula E."/>
            <person name="Henrissat B."/>
            <person name="Morin E."/>
            <person name="Kohler A."/>
            <person name="Barry K."/>
            <person name="LaButti K."/>
            <person name="Morin E."/>
            <person name="Salamov A."/>
            <person name="Lipzen A."/>
            <person name="Mereny Z."/>
            <person name="Hegedus B."/>
            <person name="Baldrian P."/>
            <person name="Stursova M."/>
            <person name="Weitz H."/>
            <person name="Taylor A."/>
            <person name="Grigoriev I.V."/>
            <person name="Nagy L.G."/>
            <person name="Martin F."/>
            <person name="Kauserud H."/>
        </authorList>
    </citation>
    <scope>NUCLEOTIDE SEQUENCE</scope>
    <source>
        <strain evidence="2">9284</strain>
    </source>
</reference>